<feature type="domain" description="O-methyltransferase dimerisation" evidence="6">
    <location>
        <begin position="34"/>
        <end position="122"/>
    </location>
</feature>
<evidence type="ECO:0000256" key="4">
    <source>
        <dbReference type="PIRSR" id="PIRSR005739-1"/>
    </source>
</evidence>
<dbReference type="PIRSF" id="PIRSF005739">
    <property type="entry name" value="O-mtase"/>
    <property type="match status" value="1"/>
</dbReference>
<dbReference type="AlphaFoldDB" id="A0AAN9KFG2"/>
<feature type="active site" description="Proton acceptor" evidence="4">
    <location>
        <position position="276"/>
    </location>
</feature>
<feature type="domain" description="O-methyltransferase C-terminal" evidence="5">
    <location>
        <begin position="145"/>
        <end position="350"/>
    </location>
</feature>
<evidence type="ECO:0000256" key="1">
    <source>
        <dbReference type="ARBA" id="ARBA00022603"/>
    </source>
</evidence>
<evidence type="ECO:0000313" key="7">
    <source>
        <dbReference type="EMBL" id="KAK7315488.1"/>
    </source>
</evidence>
<keyword evidence="3" id="KW-0949">S-adenosyl-L-methionine</keyword>
<dbReference type="Gene3D" id="3.40.50.150">
    <property type="entry name" value="Vaccinia Virus protein VP39"/>
    <property type="match status" value="1"/>
</dbReference>
<dbReference type="SUPFAM" id="SSF46785">
    <property type="entry name" value="Winged helix' DNA-binding domain"/>
    <property type="match status" value="1"/>
</dbReference>
<organism evidence="7 8">
    <name type="scientific">Canavalia gladiata</name>
    <name type="common">Sword bean</name>
    <name type="synonym">Dolichos gladiatus</name>
    <dbReference type="NCBI Taxonomy" id="3824"/>
    <lineage>
        <taxon>Eukaryota</taxon>
        <taxon>Viridiplantae</taxon>
        <taxon>Streptophyta</taxon>
        <taxon>Embryophyta</taxon>
        <taxon>Tracheophyta</taxon>
        <taxon>Spermatophyta</taxon>
        <taxon>Magnoliopsida</taxon>
        <taxon>eudicotyledons</taxon>
        <taxon>Gunneridae</taxon>
        <taxon>Pentapetalae</taxon>
        <taxon>rosids</taxon>
        <taxon>fabids</taxon>
        <taxon>Fabales</taxon>
        <taxon>Fabaceae</taxon>
        <taxon>Papilionoideae</taxon>
        <taxon>50 kb inversion clade</taxon>
        <taxon>NPAAA clade</taxon>
        <taxon>indigoferoid/millettioid clade</taxon>
        <taxon>Phaseoleae</taxon>
        <taxon>Canavalia</taxon>
    </lineage>
</organism>
<reference evidence="7 8" key="1">
    <citation type="submission" date="2024-01" db="EMBL/GenBank/DDBJ databases">
        <title>The genomes of 5 underutilized Papilionoideae crops provide insights into root nodulation and disease resistanc.</title>
        <authorList>
            <person name="Jiang F."/>
        </authorList>
    </citation>
    <scope>NUCLEOTIDE SEQUENCE [LARGE SCALE GENOMIC DNA]</scope>
    <source>
        <strain evidence="7">LVBAO_FW01</strain>
        <tissue evidence="7">Leaves</tissue>
    </source>
</reference>
<keyword evidence="1" id="KW-0489">Methyltransferase</keyword>
<dbReference type="Gene3D" id="1.10.10.10">
    <property type="entry name" value="Winged helix-like DNA-binding domain superfamily/Winged helix DNA-binding domain"/>
    <property type="match status" value="1"/>
</dbReference>
<dbReference type="SUPFAM" id="SSF53335">
    <property type="entry name" value="S-adenosyl-L-methionine-dependent methyltransferases"/>
    <property type="match status" value="1"/>
</dbReference>
<dbReference type="GO" id="GO:0008757">
    <property type="term" value="F:S-adenosylmethionine-dependent methyltransferase activity"/>
    <property type="evidence" value="ECO:0007669"/>
    <property type="project" value="UniProtKB-ARBA"/>
</dbReference>
<evidence type="ECO:0000256" key="3">
    <source>
        <dbReference type="ARBA" id="ARBA00022691"/>
    </source>
</evidence>
<dbReference type="InterPro" id="IPR036390">
    <property type="entry name" value="WH_DNA-bd_sf"/>
</dbReference>
<dbReference type="FunFam" id="1.10.10.10:FF:000357">
    <property type="entry name" value="Caffeic acid 3-O-methyltransferase"/>
    <property type="match status" value="1"/>
</dbReference>
<name>A0AAN9KFG2_CANGL</name>
<proteinExistence type="predicted"/>
<dbReference type="InterPro" id="IPR016461">
    <property type="entry name" value="COMT-like"/>
</dbReference>
<dbReference type="InterPro" id="IPR029063">
    <property type="entry name" value="SAM-dependent_MTases_sf"/>
</dbReference>
<dbReference type="PROSITE" id="PS51683">
    <property type="entry name" value="SAM_OMT_II"/>
    <property type="match status" value="1"/>
</dbReference>
<comment type="caution">
    <text evidence="7">The sequence shown here is derived from an EMBL/GenBank/DDBJ whole genome shotgun (WGS) entry which is preliminary data.</text>
</comment>
<sequence>MSTIYRENGLGRISPNEDTENEACRSAMILCMSQVFTAVLNGAIELNLFDIIAKETEHGSFISASHIASKIPTQHSELPNRLERMLRLLASYSLLTCVTHTNSDGSSERVYGVSPVGKYFVSDQSTGSLVSITSIRCSPAMSQVWSNFKDAIIDADIDLFKKVHGMSIYQYFQRDPTMNHSFNKAMNDLSTLDMQSILKVYTGFKGISTLVDVGGGTGKTLNMIISKYPSIIKGINFDLPHVVEKAPTYPGIEHVGGYMYMSVSHGDAIILKVVLHNWSDEKCLSLLRNCHKALPQNGKVIGVDHIVPDELDSDASKIVSMMDNIMLINHRGRERTTNEFEVLSKLSGFSRFELVCNTITAKGVMEFHK</sequence>
<dbReference type="CDD" id="cd02440">
    <property type="entry name" value="AdoMet_MTases"/>
    <property type="match status" value="1"/>
</dbReference>
<dbReference type="PANTHER" id="PTHR11746">
    <property type="entry name" value="O-METHYLTRANSFERASE"/>
    <property type="match status" value="1"/>
</dbReference>
<dbReference type="Proteomes" id="UP001367508">
    <property type="component" value="Unassembled WGS sequence"/>
</dbReference>
<dbReference type="Pfam" id="PF00891">
    <property type="entry name" value="Methyltransf_2"/>
    <property type="match status" value="1"/>
</dbReference>
<dbReference type="InterPro" id="IPR001077">
    <property type="entry name" value="COMT_C"/>
</dbReference>
<dbReference type="GO" id="GO:0046983">
    <property type="term" value="F:protein dimerization activity"/>
    <property type="evidence" value="ECO:0007669"/>
    <property type="project" value="InterPro"/>
</dbReference>
<dbReference type="Pfam" id="PF08100">
    <property type="entry name" value="Dimerisation"/>
    <property type="match status" value="1"/>
</dbReference>
<accession>A0AAN9KFG2</accession>
<keyword evidence="8" id="KW-1185">Reference proteome</keyword>
<dbReference type="GO" id="GO:0032259">
    <property type="term" value="P:methylation"/>
    <property type="evidence" value="ECO:0007669"/>
    <property type="project" value="UniProtKB-KW"/>
</dbReference>
<dbReference type="EMBL" id="JAYMYQ010000008">
    <property type="protein sequence ID" value="KAK7315488.1"/>
    <property type="molecule type" value="Genomic_DNA"/>
</dbReference>
<dbReference type="GO" id="GO:0008171">
    <property type="term" value="F:O-methyltransferase activity"/>
    <property type="evidence" value="ECO:0007669"/>
    <property type="project" value="InterPro"/>
</dbReference>
<evidence type="ECO:0000313" key="8">
    <source>
        <dbReference type="Proteomes" id="UP001367508"/>
    </source>
</evidence>
<gene>
    <name evidence="7" type="ORF">VNO77_34038</name>
</gene>
<evidence type="ECO:0000259" key="6">
    <source>
        <dbReference type="Pfam" id="PF08100"/>
    </source>
</evidence>
<protein>
    <submittedName>
        <fullName evidence="7">Uncharacterized protein</fullName>
    </submittedName>
</protein>
<dbReference type="InterPro" id="IPR036388">
    <property type="entry name" value="WH-like_DNA-bd_sf"/>
</dbReference>
<dbReference type="InterPro" id="IPR012967">
    <property type="entry name" value="COMT_dimerisation"/>
</dbReference>
<evidence type="ECO:0000259" key="5">
    <source>
        <dbReference type="Pfam" id="PF00891"/>
    </source>
</evidence>
<keyword evidence="2" id="KW-0808">Transferase</keyword>
<evidence type="ECO:0000256" key="2">
    <source>
        <dbReference type="ARBA" id="ARBA00022679"/>
    </source>
</evidence>